<proteinExistence type="predicted"/>
<comment type="caution">
    <text evidence="6">The sequence shown here is derived from an EMBL/GenBank/DDBJ whole genome shotgun (WGS) entry which is preliminary data.</text>
</comment>
<evidence type="ECO:0000256" key="3">
    <source>
        <dbReference type="SAM" id="SignalP"/>
    </source>
</evidence>
<feature type="compositionally biased region" description="Basic residues" evidence="1">
    <location>
        <begin position="305"/>
        <end position="322"/>
    </location>
</feature>
<reference evidence="6" key="1">
    <citation type="journal article" date="2019" name="bioRxiv">
        <title>The Genome of the Zebra Mussel, Dreissena polymorpha: A Resource for Invasive Species Research.</title>
        <authorList>
            <person name="McCartney M.A."/>
            <person name="Auch B."/>
            <person name="Kono T."/>
            <person name="Mallez S."/>
            <person name="Zhang Y."/>
            <person name="Obille A."/>
            <person name="Becker A."/>
            <person name="Abrahante J.E."/>
            <person name="Garbe J."/>
            <person name="Badalamenti J.P."/>
            <person name="Herman A."/>
            <person name="Mangelson H."/>
            <person name="Liachko I."/>
            <person name="Sullivan S."/>
            <person name="Sone E.D."/>
            <person name="Koren S."/>
            <person name="Silverstein K.A.T."/>
            <person name="Beckman K.B."/>
            <person name="Gohl D.M."/>
        </authorList>
    </citation>
    <scope>NUCLEOTIDE SEQUENCE</scope>
    <source>
        <strain evidence="6">Duluth1</strain>
        <tissue evidence="6">Whole animal</tissue>
    </source>
</reference>
<dbReference type="PROSITE" id="PS51257">
    <property type="entry name" value="PROKAR_LIPOPROTEIN"/>
    <property type="match status" value="1"/>
</dbReference>
<dbReference type="Pfam" id="PF06211">
    <property type="entry name" value="BAMBI"/>
    <property type="match status" value="1"/>
</dbReference>
<evidence type="ECO:0000256" key="1">
    <source>
        <dbReference type="SAM" id="MobiDB-lite"/>
    </source>
</evidence>
<reference evidence="6" key="2">
    <citation type="submission" date="2020-11" db="EMBL/GenBank/DDBJ databases">
        <authorList>
            <person name="McCartney M.A."/>
            <person name="Auch B."/>
            <person name="Kono T."/>
            <person name="Mallez S."/>
            <person name="Becker A."/>
            <person name="Gohl D.M."/>
            <person name="Silverstein K.A.T."/>
            <person name="Koren S."/>
            <person name="Bechman K.B."/>
            <person name="Herman A."/>
            <person name="Abrahante J.E."/>
            <person name="Garbe J."/>
        </authorList>
    </citation>
    <scope>NUCLEOTIDE SEQUENCE</scope>
    <source>
        <strain evidence="6">Duluth1</strain>
        <tissue evidence="6">Whole animal</tissue>
    </source>
</reference>
<feature type="region of interest" description="Disordered" evidence="1">
    <location>
        <begin position="150"/>
        <end position="173"/>
    </location>
</feature>
<keyword evidence="3" id="KW-0732">Signal</keyword>
<accession>A0A9D4DUW5</accession>
<dbReference type="OrthoDB" id="5914644at2759"/>
<evidence type="ECO:0000259" key="5">
    <source>
        <dbReference type="Pfam" id="PF19337"/>
    </source>
</evidence>
<feature type="transmembrane region" description="Helical" evidence="2">
    <location>
        <begin position="178"/>
        <end position="206"/>
    </location>
</feature>
<feature type="chain" id="PRO_5038469576" evidence="3">
    <location>
        <begin position="26"/>
        <end position="386"/>
    </location>
</feature>
<sequence length="386" mass="41942">MAGRPRGPLGRILTLVLLGISCVYGEIRCYCNEGKCVTSSYMCKSQLGMCFTHTKVKDGVKSIVSGCADSLQEEPRMRTCVGSGIVEAAGNETQGDDGGPEIELHDADKVERQDAVSGDTDAQSDAPEVGLTCCTLDMCNYRDSNEITITIGSNPNDKGGGSVSSRRTETGSKTPKDLWFKAAVIAVPIAGGFILILLVLLAVRMLRTDSRQHKRLIQIRRERSLNKAQLYVADHFIDREKEKHLLESAPDVRCDSNPPCDTNSKLTNGHAVSDGQGNARTAAVHSHSSAKREQTHSHSSQTTSKSHRSHHHHHRDHSHQHYKQCSPKLTTHKDGYTYEQIVSPSIDTSPSEQNSGDIRTSPCSSVIMFGKSNEADMGGVGCSKLG</sequence>
<dbReference type="InterPro" id="IPR045807">
    <property type="entry name" value="BAMBI_N"/>
</dbReference>
<keyword evidence="2" id="KW-0472">Membrane</keyword>
<feature type="domain" description="BMP and activin membrane-bound inhibitor N-terminal" evidence="4">
    <location>
        <begin position="15"/>
        <end position="74"/>
    </location>
</feature>
<evidence type="ECO:0000313" key="6">
    <source>
        <dbReference type="EMBL" id="KAH3755070.1"/>
    </source>
</evidence>
<gene>
    <name evidence="6" type="ORF">DPMN_189753</name>
</gene>
<dbReference type="AlphaFoldDB" id="A0A9D4DUW5"/>
<keyword evidence="7" id="KW-1185">Reference proteome</keyword>
<keyword evidence="2" id="KW-0812">Transmembrane</keyword>
<dbReference type="EMBL" id="JAIWYP010000010">
    <property type="protein sequence ID" value="KAH3755070.1"/>
    <property type="molecule type" value="Genomic_DNA"/>
</dbReference>
<organism evidence="6 7">
    <name type="scientific">Dreissena polymorpha</name>
    <name type="common">Zebra mussel</name>
    <name type="synonym">Mytilus polymorpha</name>
    <dbReference type="NCBI Taxonomy" id="45954"/>
    <lineage>
        <taxon>Eukaryota</taxon>
        <taxon>Metazoa</taxon>
        <taxon>Spiralia</taxon>
        <taxon>Lophotrochozoa</taxon>
        <taxon>Mollusca</taxon>
        <taxon>Bivalvia</taxon>
        <taxon>Autobranchia</taxon>
        <taxon>Heteroconchia</taxon>
        <taxon>Euheterodonta</taxon>
        <taxon>Imparidentia</taxon>
        <taxon>Neoheterodontei</taxon>
        <taxon>Myida</taxon>
        <taxon>Dreissenoidea</taxon>
        <taxon>Dreissenidae</taxon>
        <taxon>Dreissena</taxon>
    </lineage>
</organism>
<dbReference type="InterPro" id="IPR045806">
    <property type="entry name" value="BAMBI_C"/>
</dbReference>
<name>A0A9D4DUW5_DREPO</name>
<evidence type="ECO:0000256" key="2">
    <source>
        <dbReference type="SAM" id="Phobius"/>
    </source>
</evidence>
<dbReference type="Proteomes" id="UP000828390">
    <property type="component" value="Unassembled WGS sequence"/>
</dbReference>
<dbReference type="Pfam" id="PF19337">
    <property type="entry name" value="BAMBI_C"/>
    <property type="match status" value="1"/>
</dbReference>
<evidence type="ECO:0000313" key="7">
    <source>
        <dbReference type="Proteomes" id="UP000828390"/>
    </source>
</evidence>
<feature type="signal peptide" evidence="3">
    <location>
        <begin position="1"/>
        <end position="25"/>
    </location>
</feature>
<keyword evidence="2" id="KW-1133">Transmembrane helix</keyword>
<evidence type="ECO:0000259" key="4">
    <source>
        <dbReference type="Pfam" id="PF06211"/>
    </source>
</evidence>
<protein>
    <submittedName>
        <fullName evidence="6">Uncharacterized protein</fullName>
    </submittedName>
</protein>
<feature type="domain" description="BMP and activin membrane-bound inhibitor C-terminal" evidence="5">
    <location>
        <begin position="175"/>
        <end position="228"/>
    </location>
</feature>
<feature type="region of interest" description="Disordered" evidence="1">
    <location>
        <begin position="249"/>
        <end position="330"/>
    </location>
</feature>